<accession>A0A6M3LKN9</accession>
<dbReference type="EMBL" id="MT143271">
    <property type="protein sequence ID" value="QJA94919.1"/>
    <property type="molecule type" value="Genomic_DNA"/>
</dbReference>
<protein>
    <submittedName>
        <fullName evidence="1">Uncharacterized protein</fullName>
    </submittedName>
</protein>
<dbReference type="AlphaFoldDB" id="A0A6M3LKN9"/>
<sequence>MGRRQTVILDLGGTTTAAGTLTLRTNRLRAGQTLAVQVVSFRSEDADKVYAEVGVERGSTFSRIETVYMENKDRTYNCHRPVWVESDAQLRIDFSTEEGASPVDAWVYGYLQDDG</sequence>
<reference evidence="1" key="1">
    <citation type="submission" date="2020-03" db="EMBL/GenBank/DDBJ databases">
        <title>The deep terrestrial virosphere.</title>
        <authorList>
            <person name="Holmfeldt K."/>
            <person name="Nilsson E."/>
            <person name="Simone D."/>
            <person name="Lopez-Fernandez M."/>
            <person name="Wu X."/>
            <person name="de Brujin I."/>
            <person name="Lundin D."/>
            <person name="Andersson A."/>
            <person name="Bertilsson S."/>
            <person name="Dopson M."/>
        </authorList>
    </citation>
    <scope>NUCLEOTIDE SEQUENCE</scope>
    <source>
        <strain evidence="1">MM415B03701</strain>
    </source>
</reference>
<evidence type="ECO:0000313" key="1">
    <source>
        <dbReference type="EMBL" id="QJA94919.1"/>
    </source>
</evidence>
<name>A0A6M3LKN9_9ZZZZ</name>
<organism evidence="1">
    <name type="scientific">viral metagenome</name>
    <dbReference type="NCBI Taxonomy" id="1070528"/>
    <lineage>
        <taxon>unclassified sequences</taxon>
        <taxon>metagenomes</taxon>
        <taxon>organismal metagenomes</taxon>
    </lineage>
</organism>
<proteinExistence type="predicted"/>
<gene>
    <name evidence="1" type="ORF">MM415B03701_0008</name>
</gene>